<dbReference type="GO" id="GO:0046872">
    <property type="term" value="F:metal ion binding"/>
    <property type="evidence" value="ECO:0007669"/>
    <property type="project" value="UniProtKB-KW"/>
</dbReference>
<dbReference type="InterPro" id="IPR005708">
    <property type="entry name" value="Homogentis_dOase"/>
</dbReference>
<dbReference type="FunFam" id="2.60.120.10:FF:000034">
    <property type="entry name" value="Homogentisate 1,2-dioxygenase"/>
    <property type="match status" value="1"/>
</dbReference>
<dbReference type="NCBIfam" id="TIGR01015">
    <property type="entry name" value="hmgA"/>
    <property type="match status" value="1"/>
</dbReference>
<feature type="binding site" evidence="16">
    <location>
        <position position="367"/>
    </location>
    <ligand>
        <name>homogentisate</name>
        <dbReference type="ChEBI" id="CHEBI:16169"/>
    </ligand>
</feature>
<organism evidence="19 20">
    <name type="scientific">Oopsacas minuta</name>
    <dbReference type="NCBI Taxonomy" id="111878"/>
    <lineage>
        <taxon>Eukaryota</taxon>
        <taxon>Metazoa</taxon>
        <taxon>Porifera</taxon>
        <taxon>Hexactinellida</taxon>
        <taxon>Hexasterophora</taxon>
        <taxon>Lyssacinosida</taxon>
        <taxon>Leucopsacidae</taxon>
        <taxon>Oopsacas</taxon>
    </lineage>
</organism>
<accession>A0AAV7KB93</accession>
<keyword evidence="8" id="KW-0223">Dioxygenase</keyword>
<evidence type="ECO:0000256" key="7">
    <source>
        <dbReference type="ARBA" id="ARBA00022878"/>
    </source>
</evidence>
<comment type="cofactor">
    <cofactor evidence="1 16">
        <name>Fe cation</name>
        <dbReference type="ChEBI" id="CHEBI:24875"/>
    </cofactor>
</comment>
<dbReference type="EMBL" id="JAKMXF010000088">
    <property type="protein sequence ID" value="KAI6658517.1"/>
    <property type="molecule type" value="Genomic_DNA"/>
</dbReference>
<keyword evidence="11" id="KW-0585">Phenylalanine catabolism</keyword>
<evidence type="ECO:0000256" key="14">
    <source>
        <dbReference type="ARBA" id="ARBA00033225"/>
    </source>
</evidence>
<feature type="domain" description="Homogentisate 1,2-dioxygenase N-terminal" evidence="18">
    <location>
        <begin position="23"/>
        <end position="296"/>
    </location>
</feature>
<comment type="similarity">
    <text evidence="3">Belongs to the homogentisate dioxygenase family.</text>
</comment>
<evidence type="ECO:0000259" key="17">
    <source>
        <dbReference type="Pfam" id="PF04209"/>
    </source>
</evidence>
<evidence type="ECO:0000256" key="3">
    <source>
        <dbReference type="ARBA" id="ARBA00007757"/>
    </source>
</evidence>
<dbReference type="GO" id="GO:0004411">
    <property type="term" value="F:homogentisate 1,2-dioxygenase activity"/>
    <property type="evidence" value="ECO:0007669"/>
    <property type="project" value="UniProtKB-EC"/>
</dbReference>
<name>A0AAV7KB93_9METZ</name>
<proteinExistence type="inferred from homology"/>
<evidence type="ECO:0000256" key="11">
    <source>
        <dbReference type="ARBA" id="ARBA00023232"/>
    </source>
</evidence>
<dbReference type="InterPro" id="IPR011051">
    <property type="entry name" value="RmlC_Cupin_sf"/>
</dbReference>
<dbReference type="PANTHER" id="PTHR11056:SF0">
    <property type="entry name" value="HOMOGENTISATE 1,2-DIOXYGENASE"/>
    <property type="match status" value="1"/>
</dbReference>
<dbReference type="AlphaFoldDB" id="A0AAV7KB93"/>
<feature type="active site" description="Proton acceptor" evidence="15">
    <location>
        <position position="309"/>
    </location>
</feature>
<evidence type="ECO:0000256" key="12">
    <source>
        <dbReference type="ARBA" id="ARBA00030235"/>
    </source>
</evidence>
<dbReference type="InterPro" id="IPR014710">
    <property type="entry name" value="RmlC-like_jellyroll"/>
</dbReference>
<comment type="caution">
    <text evidence="19">The sequence shown here is derived from an EMBL/GenBank/DDBJ whole genome shotgun (WGS) entry which is preliminary data.</text>
</comment>
<keyword evidence="7" id="KW-0828">Tyrosine catabolism</keyword>
<dbReference type="Pfam" id="PF04209">
    <property type="entry name" value="HgmA_C"/>
    <property type="match status" value="1"/>
</dbReference>
<dbReference type="GO" id="GO:0006572">
    <property type="term" value="P:L-tyrosine catabolic process"/>
    <property type="evidence" value="ECO:0007669"/>
    <property type="project" value="UniProtKB-KW"/>
</dbReference>
<keyword evidence="20" id="KW-1185">Reference proteome</keyword>
<evidence type="ECO:0000313" key="19">
    <source>
        <dbReference type="EMBL" id="KAI6658517.1"/>
    </source>
</evidence>
<dbReference type="GO" id="GO:0005737">
    <property type="term" value="C:cytoplasm"/>
    <property type="evidence" value="ECO:0007669"/>
    <property type="project" value="TreeGrafter"/>
</dbReference>
<evidence type="ECO:0000256" key="4">
    <source>
        <dbReference type="ARBA" id="ARBA00013127"/>
    </source>
</evidence>
<gene>
    <name evidence="19" type="ORF">LOD99_15317</name>
</gene>
<protein>
    <recommendedName>
        <fullName evidence="5">Homogentisate 1,2-dioxygenase</fullName>
        <ecNumber evidence="4">1.13.11.5</ecNumber>
    </recommendedName>
    <alternativeName>
        <fullName evidence="12">Homogentisate oxygenase</fullName>
    </alternativeName>
    <alternativeName>
        <fullName evidence="13">Homogentisic acid oxidase</fullName>
    </alternativeName>
    <alternativeName>
        <fullName evidence="14">Homogentisicase</fullName>
    </alternativeName>
</protein>
<comment type="pathway">
    <text evidence="2">Amino-acid degradation; L-phenylalanine degradation; acetoacetate and fumarate from L-phenylalanine: step 4/6.</text>
</comment>
<dbReference type="Pfam" id="PF20510">
    <property type="entry name" value="HgmA_N"/>
    <property type="match status" value="1"/>
</dbReference>
<dbReference type="SUPFAM" id="SSF51182">
    <property type="entry name" value="RmlC-like cupins"/>
    <property type="match status" value="1"/>
</dbReference>
<evidence type="ECO:0000256" key="1">
    <source>
        <dbReference type="ARBA" id="ARBA00001962"/>
    </source>
</evidence>
<evidence type="ECO:0000256" key="5">
    <source>
        <dbReference type="ARBA" id="ARBA00018757"/>
    </source>
</evidence>
<feature type="domain" description="Homogentisate 1,2-dioxygenase C-terminal" evidence="17">
    <location>
        <begin position="298"/>
        <end position="449"/>
    </location>
</feature>
<dbReference type="GO" id="GO:0006559">
    <property type="term" value="P:L-phenylalanine catabolic process"/>
    <property type="evidence" value="ECO:0007669"/>
    <property type="project" value="UniProtKB-KW"/>
</dbReference>
<keyword evidence="6 16" id="KW-0479">Metal-binding</keyword>
<evidence type="ECO:0000256" key="10">
    <source>
        <dbReference type="ARBA" id="ARBA00023004"/>
    </source>
</evidence>
<dbReference type="Proteomes" id="UP001165289">
    <property type="component" value="Unassembled WGS sequence"/>
</dbReference>
<evidence type="ECO:0000259" key="18">
    <source>
        <dbReference type="Pfam" id="PF20510"/>
    </source>
</evidence>
<evidence type="ECO:0000256" key="2">
    <source>
        <dbReference type="ARBA" id="ARBA00004704"/>
    </source>
</evidence>
<evidence type="ECO:0000256" key="15">
    <source>
        <dbReference type="PIRSR" id="PIRSR605708-1"/>
    </source>
</evidence>
<sequence length="469" mass="52454">MTNHIIGGTAKLSSSDLWSALCYHPGFGSDLSSEALPSSLPVGQNSPQICPYGLYPEQLNGAAFTCPRETNKRSWLYRIRPSAVHEPFSILKEGTSQDLSDNWDEIAPNPNQIRWNPYPLPDDKVKIDFIQGLHTLGGAGDTRSRHGMAIHIYACNASMVDRCMYNSDGDFLIVPQLGALKITTEFGRILVQPNEICVIQQGMRFSIEVTGQTRGYILEVYDTHFQLPNLGPIGANGLAAPRDFLSPAAAFENREVPTGYHIISKFQGKLFVAKQFHSPFDVVAWHGNYTPYKYDLNRFMVINSVAFDHADPSIFTVLTCPSLRPGVAIADFVIFPPRWMVQEHTFRPPYYHRNCMSEFMGLIKGKYDAKEEGFSPGGGSLHSMMTPHGADATAYDNAVSRPCKPVKLEDTMAFMFESSLSLALTKWGDDNSLKSMDYWKCWQPLKSNFNPDWKPSVLQDREISSSLLT</sequence>
<evidence type="ECO:0000256" key="9">
    <source>
        <dbReference type="ARBA" id="ARBA00023002"/>
    </source>
</evidence>
<feature type="binding site" evidence="16">
    <location>
        <position position="388"/>
    </location>
    <ligand>
        <name>homogentisate</name>
        <dbReference type="ChEBI" id="CHEBI:16169"/>
    </ligand>
</feature>
<keyword evidence="10 16" id="KW-0408">Iron</keyword>
<feature type="binding site" evidence="16">
    <location>
        <position position="358"/>
    </location>
    <ligand>
        <name>Fe cation</name>
        <dbReference type="ChEBI" id="CHEBI:24875"/>
    </ligand>
</feature>
<dbReference type="InterPro" id="IPR046452">
    <property type="entry name" value="HgmA_N"/>
</dbReference>
<dbReference type="CDD" id="cd07000">
    <property type="entry name" value="cupin_HGO_N"/>
    <property type="match status" value="1"/>
</dbReference>
<dbReference type="PANTHER" id="PTHR11056">
    <property type="entry name" value="HOMOGENTISATE 1,2-DIOXYGENASE"/>
    <property type="match status" value="1"/>
</dbReference>
<feature type="binding site" evidence="16">
    <location>
        <position position="352"/>
    </location>
    <ligand>
        <name>Fe cation</name>
        <dbReference type="ChEBI" id="CHEBI:24875"/>
    </ligand>
</feature>
<reference evidence="19 20" key="1">
    <citation type="journal article" date="2023" name="BMC Biol.">
        <title>The compact genome of the sponge Oopsacas minuta (Hexactinellida) is lacking key metazoan core genes.</title>
        <authorList>
            <person name="Santini S."/>
            <person name="Schenkelaars Q."/>
            <person name="Jourda C."/>
            <person name="Duchesne M."/>
            <person name="Belahbib H."/>
            <person name="Rocher C."/>
            <person name="Selva M."/>
            <person name="Riesgo A."/>
            <person name="Vervoort M."/>
            <person name="Leys S.P."/>
            <person name="Kodjabachian L."/>
            <person name="Le Bivic A."/>
            <person name="Borchiellini C."/>
            <person name="Claverie J.M."/>
            <person name="Renard E."/>
        </authorList>
    </citation>
    <scope>NUCLEOTIDE SEQUENCE [LARGE SCALE GENOMIC DNA]</scope>
    <source>
        <strain evidence="19">SPO-2</strain>
    </source>
</reference>
<evidence type="ECO:0000256" key="8">
    <source>
        <dbReference type="ARBA" id="ARBA00022964"/>
    </source>
</evidence>
<evidence type="ECO:0000313" key="20">
    <source>
        <dbReference type="Proteomes" id="UP001165289"/>
    </source>
</evidence>
<dbReference type="EC" id="1.13.11.5" evidence="4"/>
<evidence type="ECO:0000256" key="16">
    <source>
        <dbReference type="PIRSR" id="PIRSR605708-2"/>
    </source>
</evidence>
<evidence type="ECO:0000256" key="13">
    <source>
        <dbReference type="ARBA" id="ARBA00030437"/>
    </source>
</evidence>
<evidence type="ECO:0000256" key="6">
    <source>
        <dbReference type="ARBA" id="ARBA00022723"/>
    </source>
</evidence>
<dbReference type="InterPro" id="IPR046451">
    <property type="entry name" value="HgmA_C"/>
</dbReference>
<dbReference type="Gene3D" id="2.60.120.10">
    <property type="entry name" value="Jelly Rolls"/>
    <property type="match status" value="1"/>
</dbReference>
<feature type="binding site" evidence="16">
    <location>
        <position position="388"/>
    </location>
    <ligand>
        <name>Fe cation</name>
        <dbReference type="ChEBI" id="CHEBI:24875"/>
    </ligand>
</feature>
<keyword evidence="9" id="KW-0560">Oxidoreductase</keyword>